<gene>
    <name evidence="1" type="primary">mltA</name>
    <name evidence="1" type="ORF">NCTC8256_01168</name>
</gene>
<dbReference type="SUPFAM" id="SSF50685">
    <property type="entry name" value="Barwin-like endoglucanases"/>
    <property type="match status" value="1"/>
</dbReference>
<dbReference type="PROSITE" id="PS51257">
    <property type="entry name" value="PROKAR_LIPOPROTEIN"/>
    <property type="match status" value="1"/>
</dbReference>
<protein>
    <submittedName>
        <fullName evidence="1">Membrane-bound lytic murein transglycosylase A</fullName>
        <ecNumber evidence="1">4.2.2.-</ecNumber>
    </submittedName>
</protein>
<name>A0A379VL98_SALET</name>
<dbReference type="EC" id="4.2.2.-" evidence="1"/>
<accession>A0A379VL98</accession>
<dbReference type="GO" id="GO:0009253">
    <property type="term" value="P:peptidoglycan catabolic process"/>
    <property type="evidence" value="ECO:0007669"/>
    <property type="project" value="TreeGrafter"/>
</dbReference>
<dbReference type="PANTHER" id="PTHR30124:SF0">
    <property type="entry name" value="MEMBRANE-BOUND LYTIC MUREIN TRANSGLYCOSYLASE A"/>
    <property type="match status" value="1"/>
</dbReference>
<sequence>MKGRWAKYVATGVMLAMLAACSSKPTDRGQQYKDGKFTQPFSLVNQPDAVGAPINAGDFAEQVNQIRSASPRLYTNQSNVYNAVQNCYVPEAIRALCVSLVSMPWQMEGTDNYGNVQFTGYYTPVVQARHTRQGAFQYLSIVCAKTRTLTVPRSDLRRRAER</sequence>
<dbReference type="GO" id="GO:0008933">
    <property type="term" value="F:peptidoglycan lytic transglycosylase activity"/>
    <property type="evidence" value="ECO:0007669"/>
    <property type="project" value="TreeGrafter"/>
</dbReference>
<evidence type="ECO:0000313" key="2">
    <source>
        <dbReference type="Proteomes" id="UP000254346"/>
    </source>
</evidence>
<dbReference type="InterPro" id="IPR026044">
    <property type="entry name" value="MltA"/>
</dbReference>
<dbReference type="InterPro" id="IPR036908">
    <property type="entry name" value="RlpA-like_sf"/>
</dbReference>
<proteinExistence type="predicted"/>
<dbReference type="Proteomes" id="UP000254346">
    <property type="component" value="Unassembled WGS sequence"/>
</dbReference>
<dbReference type="EMBL" id="UGXR01000001">
    <property type="protein sequence ID" value="SUH07279.1"/>
    <property type="molecule type" value="Genomic_DNA"/>
</dbReference>
<dbReference type="AlphaFoldDB" id="A0A379VL98"/>
<evidence type="ECO:0000313" key="1">
    <source>
        <dbReference type="EMBL" id="SUH07279.1"/>
    </source>
</evidence>
<keyword evidence="1" id="KW-0456">Lyase</keyword>
<reference evidence="1 2" key="1">
    <citation type="submission" date="2018-06" db="EMBL/GenBank/DDBJ databases">
        <authorList>
            <consortium name="Pathogen Informatics"/>
            <person name="Doyle S."/>
        </authorList>
    </citation>
    <scope>NUCLEOTIDE SEQUENCE [LARGE SCALE GENOMIC DNA]</scope>
    <source>
        <strain evidence="1 2">NCTC8256</strain>
    </source>
</reference>
<organism evidence="1 2">
    <name type="scientific">Salmonella enterica I</name>
    <dbReference type="NCBI Taxonomy" id="59201"/>
    <lineage>
        <taxon>Bacteria</taxon>
        <taxon>Pseudomonadati</taxon>
        <taxon>Pseudomonadota</taxon>
        <taxon>Gammaproteobacteria</taxon>
        <taxon>Enterobacterales</taxon>
        <taxon>Enterobacteriaceae</taxon>
        <taxon>Salmonella</taxon>
    </lineage>
</organism>
<dbReference type="Gene3D" id="2.40.40.10">
    <property type="entry name" value="RlpA-like domain"/>
    <property type="match status" value="1"/>
</dbReference>
<dbReference type="PANTHER" id="PTHR30124">
    <property type="entry name" value="MEMBRANE-BOUND LYTIC MUREIN TRANSGLYCOSYLASE A"/>
    <property type="match status" value="1"/>
</dbReference>